<proteinExistence type="predicted"/>
<dbReference type="AlphaFoldDB" id="A0A2T4I626"/>
<dbReference type="EMBL" id="PHHF01000019">
    <property type="protein sequence ID" value="PTD25946.1"/>
    <property type="molecule type" value="Genomic_DNA"/>
</dbReference>
<accession>A0A2T4I626</accession>
<protein>
    <submittedName>
        <fullName evidence="1">Uncharacterized protein</fullName>
    </submittedName>
</protein>
<dbReference type="RefSeq" id="WP_107394175.1">
    <property type="nucleotide sequence ID" value="NZ_PHHF01000019.1"/>
</dbReference>
<reference evidence="1 2" key="1">
    <citation type="submission" date="2017-11" db="EMBL/GenBank/DDBJ databases">
        <title>Sphingomonas oleivorans sp. nov., isolated from oil-contaminated soil.</title>
        <authorList>
            <person name="Wang L."/>
            <person name="Chen L."/>
        </authorList>
    </citation>
    <scope>NUCLEOTIDE SEQUENCE [LARGE SCALE GENOMIC DNA]</scope>
    <source>
        <strain evidence="1 2">K101</strain>
    </source>
</reference>
<keyword evidence="2" id="KW-1185">Reference proteome</keyword>
<comment type="caution">
    <text evidence="1">The sequence shown here is derived from an EMBL/GenBank/DDBJ whole genome shotgun (WGS) entry which is preliminary data.</text>
</comment>
<gene>
    <name evidence="1" type="ORF">CV103_05040</name>
</gene>
<evidence type="ECO:0000313" key="2">
    <source>
        <dbReference type="Proteomes" id="UP000241206"/>
    </source>
</evidence>
<name>A0A2T4I626_9SPHN</name>
<dbReference type="Proteomes" id="UP000241206">
    <property type="component" value="Unassembled WGS sequence"/>
</dbReference>
<sequence>MKDTETPQWEGRKRHFTDPYRGRLPELERCMIRHRALEMILVIYHAEELKRSVLETVDTQKRWKLSRNDDETTEPAPEVPERKKVQRAFDWLVKEGVLTADERREMVKLIGRRNSIAHHLDQVTADLNPDSWVRDHLAFMPDRQQYDYESLDRLKAMRLLLEQRTIAKHYVGVISMRSLLFEATERALRDDLKRLDRRIRKLVRKRIDAIAAVNSELSLEGSELVGMFDPRWPGNRHHSGCLTPRGVEICYRLFDMGKSAMAVAHIMEFSLVAARARERQWRELGGNSRVVKNLQDIPLVRKRLRYEDMC</sequence>
<organism evidence="1 2">
    <name type="scientific">Edaphosphingomonas fennica</name>
    <dbReference type="NCBI Taxonomy" id="114404"/>
    <lineage>
        <taxon>Bacteria</taxon>
        <taxon>Pseudomonadati</taxon>
        <taxon>Pseudomonadota</taxon>
        <taxon>Alphaproteobacteria</taxon>
        <taxon>Sphingomonadales</taxon>
        <taxon>Rhizorhabdaceae</taxon>
        <taxon>Edaphosphingomonas</taxon>
    </lineage>
</organism>
<evidence type="ECO:0000313" key="1">
    <source>
        <dbReference type="EMBL" id="PTD25946.1"/>
    </source>
</evidence>